<dbReference type="EMBL" id="MWQN01000005">
    <property type="protein sequence ID" value="OPC76714.1"/>
    <property type="molecule type" value="Genomic_DNA"/>
</dbReference>
<evidence type="ECO:0000256" key="1">
    <source>
        <dbReference type="SAM" id="MobiDB-lite"/>
    </source>
</evidence>
<evidence type="ECO:0000313" key="2">
    <source>
        <dbReference type="EMBL" id="OPC76714.1"/>
    </source>
</evidence>
<organism evidence="2 3">
    <name type="scientific">Embleya scabrispora</name>
    <dbReference type="NCBI Taxonomy" id="159449"/>
    <lineage>
        <taxon>Bacteria</taxon>
        <taxon>Bacillati</taxon>
        <taxon>Actinomycetota</taxon>
        <taxon>Actinomycetes</taxon>
        <taxon>Kitasatosporales</taxon>
        <taxon>Streptomycetaceae</taxon>
        <taxon>Embleya</taxon>
    </lineage>
</organism>
<dbReference type="AlphaFoldDB" id="A0A1T3NIQ9"/>
<protein>
    <submittedName>
        <fullName evidence="2">Uncharacterized protein</fullName>
    </submittedName>
</protein>
<proteinExistence type="predicted"/>
<comment type="caution">
    <text evidence="2">The sequence shown here is derived from an EMBL/GenBank/DDBJ whole genome shotgun (WGS) entry which is preliminary data.</text>
</comment>
<dbReference type="Proteomes" id="UP000190037">
    <property type="component" value="Unassembled WGS sequence"/>
</dbReference>
<evidence type="ECO:0000313" key="3">
    <source>
        <dbReference type="Proteomes" id="UP000190037"/>
    </source>
</evidence>
<reference evidence="2 3" key="1">
    <citation type="submission" date="2017-03" db="EMBL/GenBank/DDBJ databases">
        <title>Draft genome sequence of Streptomyces scabrisporus NF3, endophyte isolated from Amphipterygium adstringens.</title>
        <authorList>
            <person name="Vazquez M."/>
            <person name="Ceapa C.D."/>
            <person name="Rodriguez Luna D."/>
            <person name="Sanchez Esquivel S."/>
        </authorList>
    </citation>
    <scope>NUCLEOTIDE SEQUENCE [LARGE SCALE GENOMIC DNA]</scope>
    <source>
        <strain evidence="2 3">NF3</strain>
    </source>
</reference>
<name>A0A1T3NIQ9_9ACTN</name>
<gene>
    <name evidence="2" type="ORF">B4N89_45340</name>
</gene>
<sequence length="184" mass="20256">MEYGMTLPSIRRSHQDPPEPATTDPLRILAVHGLHEFRRHDHTEAIRGTYVTLRQYDEIAAAVFLPGVNERDPQVTDAIDRIDRWHSVLFDLLSLNGIPTTLARLEQAATEHDLDNEPAAAREARARIADVTARRAALRESIAVWAAAFGDPSELDGVLYGFGPHGPYLDAAEDLRATLAASSA</sequence>
<dbReference type="STRING" id="159449.B4N89_45340"/>
<feature type="region of interest" description="Disordered" evidence="1">
    <location>
        <begin position="1"/>
        <end position="24"/>
    </location>
</feature>
<keyword evidence="3" id="KW-1185">Reference proteome</keyword>
<accession>A0A1T3NIQ9</accession>